<dbReference type="EMBL" id="JACHEB010000008">
    <property type="protein sequence ID" value="MBB5330018.1"/>
    <property type="molecule type" value="Genomic_DNA"/>
</dbReference>
<comment type="caution">
    <text evidence="1">The sequence shown here is derived from an EMBL/GenBank/DDBJ whole genome shotgun (WGS) entry which is preliminary data.</text>
</comment>
<dbReference type="Proteomes" id="UP000535182">
    <property type="component" value="Unassembled WGS sequence"/>
</dbReference>
<keyword evidence="2" id="KW-1185">Reference proteome</keyword>
<dbReference type="RefSeq" id="WP_183979026.1">
    <property type="nucleotide sequence ID" value="NZ_JACHEB010000008.1"/>
</dbReference>
<accession>A0A9X0QGI4</accession>
<reference evidence="1 2" key="1">
    <citation type="submission" date="2020-08" db="EMBL/GenBank/DDBJ databases">
        <title>Genomic Encyclopedia of Type Strains, Phase IV (KMG-V): Genome sequencing to study the core and pangenomes of soil and plant-associated prokaryotes.</title>
        <authorList>
            <person name="Whitman W."/>
        </authorList>
    </citation>
    <scope>NUCLEOTIDE SEQUENCE [LARGE SCALE GENOMIC DNA]</scope>
    <source>
        <strain evidence="1 2">X5P2</strain>
    </source>
</reference>
<protein>
    <submittedName>
        <fullName evidence="1">Uncharacterized protein</fullName>
    </submittedName>
</protein>
<gene>
    <name evidence="1" type="ORF">HDF14_003647</name>
</gene>
<dbReference type="AlphaFoldDB" id="A0A9X0QGI4"/>
<proteinExistence type="predicted"/>
<organism evidence="1 2">
    <name type="scientific">Tunturiibacter gelidiferens</name>
    <dbReference type="NCBI Taxonomy" id="3069689"/>
    <lineage>
        <taxon>Bacteria</taxon>
        <taxon>Pseudomonadati</taxon>
        <taxon>Acidobacteriota</taxon>
        <taxon>Terriglobia</taxon>
        <taxon>Terriglobales</taxon>
        <taxon>Acidobacteriaceae</taxon>
        <taxon>Tunturiibacter</taxon>
    </lineage>
</organism>
<evidence type="ECO:0000313" key="2">
    <source>
        <dbReference type="Proteomes" id="UP000535182"/>
    </source>
</evidence>
<name>A0A9X0QGI4_9BACT</name>
<evidence type="ECO:0000313" key="1">
    <source>
        <dbReference type="EMBL" id="MBB5330018.1"/>
    </source>
</evidence>
<sequence length="55" mass="6757">MCYHTRSIDFTRATLQTVDRAQWKQEVMGHEELFLARHDYLPEMIYKRELLICRL</sequence>